<evidence type="ECO:0000313" key="5">
    <source>
        <dbReference type="Proteomes" id="UP000199406"/>
    </source>
</evidence>
<dbReference type="InterPro" id="IPR050566">
    <property type="entry name" value="Deoxyribonucleoside_kinase"/>
</dbReference>
<evidence type="ECO:0000259" key="3">
    <source>
        <dbReference type="Pfam" id="PF01712"/>
    </source>
</evidence>
<feature type="domain" description="Deoxynucleoside kinase" evidence="3">
    <location>
        <begin position="24"/>
        <end position="224"/>
    </location>
</feature>
<feature type="binding site" evidence="2">
    <location>
        <begin position="166"/>
        <end position="170"/>
    </location>
    <ligand>
        <name>ATP</name>
        <dbReference type="ChEBI" id="CHEBI:30616"/>
    </ligand>
</feature>
<reference evidence="5" key="1">
    <citation type="submission" date="2016-10" db="EMBL/GenBank/DDBJ databases">
        <authorList>
            <person name="Varghese N."/>
            <person name="Submissions S."/>
        </authorList>
    </citation>
    <scope>NUCLEOTIDE SEQUENCE [LARGE SCALE GENOMIC DNA]</scope>
    <source>
        <strain evidence="5">DSM 44268</strain>
    </source>
</reference>
<organism evidence="4 5">
    <name type="scientific">Blastococcus aurantiacus</name>
    <dbReference type="NCBI Taxonomy" id="1550231"/>
    <lineage>
        <taxon>Bacteria</taxon>
        <taxon>Bacillati</taxon>
        <taxon>Actinomycetota</taxon>
        <taxon>Actinomycetes</taxon>
        <taxon>Geodermatophilales</taxon>
        <taxon>Geodermatophilaceae</taxon>
        <taxon>Blastococcus</taxon>
    </lineage>
</organism>
<dbReference type="EMBL" id="FNBT01000002">
    <property type="protein sequence ID" value="SDF19651.1"/>
    <property type="molecule type" value="Genomic_DNA"/>
</dbReference>
<dbReference type="InterPro" id="IPR031314">
    <property type="entry name" value="DNK_dom"/>
</dbReference>
<keyword evidence="5" id="KW-1185">Reference proteome</keyword>
<dbReference type="RefSeq" id="WP_091764399.1">
    <property type="nucleotide sequence ID" value="NZ_FNBT01000002.1"/>
</dbReference>
<dbReference type="GO" id="GO:0005524">
    <property type="term" value="F:ATP binding"/>
    <property type="evidence" value="ECO:0007669"/>
    <property type="project" value="UniProtKB-KW"/>
</dbReference>
<dbReference type="STRING" id="1550231.SAMN05660662_1293"/>
<dbReference type="GO" id="GO:0005737">
    <property type="term" value="C:cytoplasm"/>
    <property type="evidence" value="ECO:0007669"/>
    <property type="project" value="TreeGrafter"/>
</dbReference>
<dbReference type="SUPFAM" id="SSF52540">
    <property type="entry name" value="P-loop containing nucleoside triphosphate hydrolases"/>
    <property type="match status" value="1"/>
</dbReference>
<protein>
    <submittedName>
        <fullName evidence="4">Deoxyadenosine/deoxycytidine kinase</fullName>
    </submittedName>
</protein>
<feature type="binding site" evidence="2">
    <location>
        <begin position="27"/>
        <end position="35"/>
    </location>
    <ligand>
        <name>ATP</name>
        <dbReference type="ChEBI" id="CHEBI:30616"/>
    </ligand>
</feature>
<dbReference type="PANTHER" id="PTHR10513">
    <property type="entry name" value="DEOXYNUCLEOSIDE KINASE"/>
    <property type="match status" value="1"/>
</dbReference>
<dbReference type="PIRSF" id="PIRSF000705">
    <property type="entry name" value="DNK"/>
    <property type="match status" value="1"/>
</dbReference>
<dbReference type="GO" id="GO:0019136">
    <property type="term" value="F:deoxynucleoside kinase activity"/>
    <property type="evidence" value="ECO:0007669"/>
    <property type="project" value="InterPro"/>
</dbReference>
<proteinExistence type="predicted"/>
<evidence type="ECO:0000256" key="1">
    <source>
        <dbReference type="PIRSR" id="PIRSR000705-1"/>
    </source>
</evidence>
<dbReference type="Proteomes" id="UP000199406">
    <property type="component" value="Unassembled WGS sequence"/>
</dbReference>
<keyword evidence="4" id="KW-0418">Kinase</keyword>
<accession>A0A1G7J436</accession>
<dbReference type="OrthoDB" id="9776634at2"/>
<dbReference type="PANTHER" id="PTHR10513:SF35">
    <property type="entry name" value="DEOXYADENOSINE KINASE"/>
    <property type="match status" value="1"/>
</dbReference>
<sequence>MSIMPNGKQPDHQSFPQARRRYVVVTGSIGAGASTLAQALIDKLGWQGHLEGHVEEDNAFFADSYLDFPRWGFASQVHFLLASVHRHDALRSELARVDTALPDVIVEDRTPFEHSGAYLAANESLGRIPLREAQLLRDLTRVLERSYLVPDLLVFRQLTPAQARSRVAERDRPGEGVAGDELLEAIRQSFDGFVDRWKSSPKFIVPAEADVREPDTRDRLVGDIAAALDSATTSLG</sequence>
<dbReference type="Gene3D" id="3.40.50.300">
    <property type="entry name" value="P-loop containing nucleotide triphosphate hydrolases"/>
    <property type="match status" value="1"/>
</dbReference>
<evidence type="ECO:0000256" key="2">
    <source>
        <dbReference type="PIRSR" id="PIRSR000705-3"/>
    </source>
</evidence>
<keyword evidence="2" id="KW-0547">Nucleotide-binding</keyword>
<name>A0A1G7J436_9ACTN</name>
<dbReference type="AlphaFoldDB" id="A0A1G7J436"/>
<dbReference type="Pfam" id="PF01712">
    <property type="entry name" value="dNK"/>
    <property type="match status" value="1"/>
</dbReference>
<feature type="active site" description="Proton acceptor" evidence="1">
    <location>
        <position position="108"/>
    </location>
</feature>
<dbReference type="InterPro" id="IPR002624">
    <property type="entry name" value="DCK/DGK"/>
</dbReference>
<gene>
    <name evidence="4" type="ORF">SAMN05660662_1293</name>
</gene>
<keyword evidence="4" id="KW-0808">Transferase</keyword>
<dbReference type="InterPro" id="IPR027417">
    <property type="entry name" value="P-loop_NTPase"/>
</dbReference>
<evidence type="ECO:0000313" key="4">
    <source>
        <dbReference type="EMBL" id="SDF19651.1"/>
    </source>
</evidence>
<keyword evidence="2" id="KW-0067">ATP-binding</keyword>